<feature type="domain" description="Major facilitator superfamily (MFS) profile" evidence="6">
    <location>
        <begin position="18"/>
        <end position="506"/>
    </location>
</feature>
<feature type="transmembrane region" description="Helical" evidence="5">
    <location>
        <begin position="150"/>
        <end position="169"/>
    </location>
</feature>
<dbReference type="eggNOG" id="KOG0255">
    <property type="taxonomic scope" value="Eukaryota"/>
</dbReference>
<dbReference type="OMA" id="LAWINED"/>
<accession>B4NJ66</accession>
<comment type="subcellular location">
    <subcellularLocation>
        <location evidence="1">Membrane</location>
        <topology evidence="1">Multi-pass membrane protein</topology>
    </subcellularLocation>
</comment>
<dbReference type="Gene3D" id="1.20.1250.20">
    <property type="entry name" value="MFS general substrate transporter like domains"/>
    <property type="match status" value="1"/>
</dbReference>
<evidence type="ECO:0000313" key="8">
    <source>
        <dbReference type="Proteomes" id="UP000007798"/>
    </source>
</evidence>
<dbReference type="PROSITE" id="PS50850">
    <property type="entry name" value="MFS"/>
    <property type="match status" value="1"/>
</dbReference>
<organism evidence="7 8">
    <name type="scientific">Drosophila willistoni</name>
    <name type="common">Fruit fly</name>
    <dbReference type="NCBI Taxonomy" id="7260"/>
    <lineage>
        <taxon>Eukaryota</taxon>
        <taxon>Metazoa</taxon>
        <taxon>Ecdysozoa</taxon>
        <taxon>Arthropoda</taxon>
        <taxon>Hexapoda</taxon>
        <taxon>Insecta</taxon>
        <taxon>Pterygota</taxon>
        <taxon>Neoptera</taxon>
        <taxon>Endopterygota</taxon>
        <taxon>Diptera</taxon>
        <taxon>Brachycera</taxon>
        <taxon>Muscomorpha</taxon>
        <taxon>Ephydroidea</taxon>
        <taxon>Drosophilidae</taxon>
        <taxon>Drosophila</taxon>
        <taxon>Sophophora</taxon>
    </lineage>
</organism>
<dbReference type="AlphaFoldDB" id="B4NJ66"/>
<keyword evidence="2 5" id="KW-0812">Transmembrane</keyword>
<feature type="transmembrane region" description="Helical" evidence="5">
    <location>
        <begin position="417"/>
        <end position="442"/>
    </location>
</feature>
<feature type="transmembrane region" description="Helical" evidence="5">
    <location>
        <begin position="124"/>
        <end position="143"/>
    </location>
</feature>
<dbReference type="HOGENOM" id="CLU_001265_33_4_1"/>
<dbReference type="InParanoid" id="B4NJ66"/>
<dbReference type="InterPro" id="IPR020846">
    <property type="entry name" value="MFS_dom"/>
</dbReference>
<dbReference type="PhylomeDB" id="B4NJ66"/>
<dbReference type="GO" id="GO:0016020">
    <property type="term" value="C:membrane"/>
    <property type="evidence" value="ECO:0007669"/>
    <property type="project" value="UniProtKB-SubCell"/>
</dbReference>
<dbReference type="InterPro" id="IPR036259">
    <property type="entry name" value="MFS_trans_sf"/>
</dbReference>
<evidence type="ECO:0000313" key="7">
    <source>
        <dbReference type="EMBL" id="EDW83859.1"/>
    </source>
</evidence>
<name>B4NJ66_DROWI</name>
<feature type="transmembrane region" description="Helical" evidence="5">
    <location>
        <begin position="239"/>
        <end position="257"/>
    </location>
</feature>
<dbReference type="SUPFAM" id="SSF103473">
    <property type="entry name" value="MFS general substrate transporter"/>
    <property type="match status" value="1"/>
</dbReference>
<feature type="transmembrane region" description="Helical" evidence="5">
    <location>
        <begin position="389"/>
        <end position="411"/>
    </location>
</feature>
<gene>
    <name evidence="7" type="primary">Dwil\GK13456</name>
    <name evidence="7" type="ORF">Dwil_GK13456</name>
</gene>
<feature type="transmembrane region" description="Helical" evidence="5">
    <location>
        <begin position="454"/>
        <end position="472"/>
    </location>
</feature>
<feature type="transmembrane region" description="Helical" evidence="5">
    <location>
        <begin position="356"/>
        <end position="377"/>
    </location>
</feature>
<evidence type="ECO:0000256" key="3">
    <source>
        <dbReference type="ARBA" id="ARBA00022989"/>
    </source>
</evidence>
<dbReference type="InterPro" id="IPR005828">
    <property type="entry name" value="MFS_sugar_transport-like"/>
</dbReference>
<dbReference type="KEGG" id="dwi:6650458"/>
<keyword evidence="4 5" id="KW-0472">Membrane</keyword>
<dbReference type="EMBL" id="CH964272">
    <property type="protein sequence ID" value="EDW83859.1"/>
    <property type="molecule type" value="Genomic_DNA"/>
</dbReference>
<evidence type="ECO:0000256" key="5">
    <source>
        <dbReference type="SAM" id="Phobius"/>
    </source>
</evidence>
<feature type="transmembrane region" description="Helical" evidence="5">
    <location>
        <begin position="478"/>
        <end position="499"/>
    </location>
</feature>
<feature type="transmembrane region" description="Helical" evidence="5">
    <location>
        <begin position="18"/>
        <end position="36"/>
    </location>
</feature>
<keyword evidence="3 5" id="KW-1133">Transmembrane helix</keyword>
<dbReference type="PANTHER" id="PTHR24064">
    <property type="entry name" value="SOLUTE CARRIER FAMILY 22 MEMBER"/>
    <property type="match status" value="1"/>
</dbReference>
<dbReference type="Pfam" id="PF00083">
    <property type="entry name" value="Sugar_tr"/>
    <property type="match status" value="1"/>
</dbReference>
<protein>
    <recommendedName>
        <fullName evidence="6">Major facilitator superfamily (MFS) profile domain-containing protein</fullName>
    </recommendedName>
</protein>
<reference evidence="7 8" key="1">
    <citation type="journal article" date="2007" name="Nature">
        <title>Evolution of genes and genomes on the Drosophila phylogeny.</title>
        <authorList>
            <consortium name="Drosophila 12 Genomes Consortium"/>
            <person name="Clark A.G."/>
            <person name="Eisen M.B."/>
            <person name="Smith D.R."/>
            <person name="Bergman C.M."/>
            <person name="Oliver B."/>
            <person name="Markow T.A."/>
            <person name="Kaufman T.C."/>
            <person name="Kellis M."/>
            <person name="Gelbart W."/>
            <person name="Iyer V.N."/>
            <person name="Pollard D.A."/>
            <person name="Sackton T.B."/>
            <person name="Larracuente A.M."/>
            <person name="Singh N.D."/>
            <person name="Abad J.P."/>
            <person name="Abt D.N."/>
            <person name="Adryan B."/>
            <person name="Aguade M."/>
            <person name="Akashi H."/>
            <person name="Anderson W.W."/>
            <person name="Aquadro C.F."/>
            <person name="Ardell D.H."/>
            <person name="Arguello R."/>
            <person name="Artieri C.G."/>
            <person name="Barbash D.A."/>
            <person name="Barker D."/>
            <person name="Barsanti P."/>
            <person name="Batterham P."/>
            <person name="Batzoglou S."/>
            <person name="Begun D."/>
            <person name="Bhutkar A."/>
            <person name="Blanco E."/>
            <person name="Bosak S.A."/>
            <person name="Bradley R.K."/>
            <person name="Brand A.D."/>
            <person name="Brent M.R."/>
            <person name="Brooks A.N."/>
            <person name="Brown R.H."/>
            <person name="Butlin R.K."/>
            <person name="Caggese C."/>
            <person name="Calvi B.R."/>
            <person name="Bernardo de Carvalho A."/>
            <person name="Caspi A."/>
            <person name="Castrezana S."/>
            <person name="Celniker S.E."/>
            <person name="Chang J.L."/>
            <person name="Chapple C."/>
            <person name="Chatterji S."/>
            <person name="Chinwalla A."/>
            <person name="Civetta A."/>
            <person name="Clifton S.W."/>
            <person name="Comeron J.M."/>
            <person name="Costello J.C."/>
            <person name="Coyne J.A."/>
            <person name="Daub J."/>
            <person name="David R.G."/>
            <person name="Delcher A.L."/>
            <person name="Delehaunty K."/>
            <person name="Do C.B."/>
            <person name="Ebling H."/>
            <person name="Edwards K."/>
            <person name="Eickbush T."/>
            <person name="Evans J.D."/>
            <person name="Filipski A."/>
            <person name="Findeiss S."/>
            <person name="Freyhult E."/>
            <person name="Fulton L."/>
            <person name="Fulton R."/>
            <person name="Garcia A.C."/>
            <person name="Gardiner A."/>
            <person name="Garfield D.A."/>
            <person name="Garvin B.E."/>
            <person name="Gibson G."/>
            <person name="Gilbert D."/>
            <person name="Gnerre S."/>
            <person name="Godfrey J."/>
            <person name="Good R."/>
            <person name="Gotea V."/>
            <person name="Gravely B."/>
            <person name="Greenberg A.J."/>
            <person name="Griffiths-Jones S."/>
            <person name="Gross S."/>
            <person name="Guigo R."/>
            <person name="Gustafson E.A."/>
            <person name="Haerty W."/>
            <person name="Hahn M.W."/>
            <person name="Halligan D.L."/>
            <person name="Halpern A.L."/>
            <person name="Halter G.M."/>
            <person name="Han M.V."/>
            <person name="Heger A."/>
            <person name="Hillier L."/>
            <person name="Hinrichs A.S."/>
            <person name="Holmes I."/>
            <person name="Hoskins R.A."/>
            <person name="Hubisz M.J."/>
            <person name="Hultmark D."/>
            <person name="Huntley M.A."/>
            <person name="Jaffe D.B."/>
            <person name="Jagadeeshan S."/>
            <person name="Jeck W.R."/>
            <person name="Johnson J."/>
            <person name="Jones C.D."/>
            <person name="Jordan W.C."/>
            <person name="Karpen G.H."/>
            <person name="Kataoka E."/>
            <person name="Keightley P.D."/>
            <person name="Kheradpour P."/>
            <person name="Kirkness E.F."/>
            <person name="Koerich L.B."/>
            <person name="Kristiansen K."/>
            <person name="Kudrna D."/>
            <person name="Kulathinal R.J."/>
            <person name="Kumar S."/>
            <person name="Kwok R."/>
            <person name="Lander E."/>
            <person name="Langley C.H."/>
            <person name="Lapoint R."/>
            <person name="Lazzaro B.P."/>
            <person name="Lee S.J."/>
            <person name="Levesque L."/>
            <person name="Li R."/>
            <person name="Lin C.F."/>
            <person name="Lin M.F."/>
            <person name="Lindblad-Toh K."/>
            <person name="Llopart A."/>
            <person name="Long M."/>
            <person name="Low L."/>
            <person name="Lozovsky E."/>
            <person name="Lu J."/>
            <person name="Luo M."/>
            <person name="Machado C.A."/>
            <person name="Makalowski W."/>
            <person name="Marzo M."/>
            <person name="Matsuda M."/>
            <person name="Matzkin L."/>
            <person name="McAllister B."/>
            <person name="McBride C.S."/>
            <person name="McKernan B."/>
            <person name="McKernan K."/>
            <person name="Mendez-Lago M."/>
            <person name="Minx P."/>
            <person name="Mollenhauer M.U."/>
            <person name="Montooth K."/>
            <person name="Mount S.M."/>
            <person name="Mu X."/>
            <person name="Myers E."/>
            <person name="Negre B."/>
            <person name="Newfeld S."/>
            <person name="Nielsen R."/>
            <person name="Noor M.A."/>
            <person name="O'Grady P."/>
            <person name="Pachter L."/>
            <person name="Papaceit M."/>
            <person name="Parisi M.J."/>
            <person name="Parisi M."/>
            <person name="Parts L."/>
            <person name="Pedersen J.S."/>
            <person name="Pesole G."/>
            <person name="Phillippy A.M."/>
            <person name="Ponting C.P."/>
            <person name="Pop M."/>
            <person name="Porcelli D."/>
            <person name="Powell J.R."/>
            <person name="Prohaska S."/>
            <person name="Pruitt K."/>
            <person name="Puig M."/>
            <person name="Quesneville H."/>
            <person name="Ram K.R."/>
            <person name="Rand D."/>
            <person name="Rasmussen M.D."/>
            <person name="Reed L.K."/>
            <person name="Reenan R."/>
            <person name="Reily A."/>
            <person name="Remington K.A."/>
            <person name="Rieger T.T."/>
            <person name="Ritchie M.G."/>
            <person name="Robin C."/>
            <person name="Rogers Y.H."/>
            <person name="Rohde C."/>
            <person name="Rozas J."/>
            <person name="Rubenfield M.J."/>
            <person name="Ruiz A."/>
            <person name="Russo S."/>
            <person name="Salzberg S.L."/>
            <person name="Sanchez-Gracia A."/>
            <person name="Saranga D.J."/>
            <person name="Sato H."/>
            <person name="Schaeffer S.W."/>
            <person name="Schatz M.C."/>
            <person name="Schlenke T."/>
            <person name="Schwartz R."/>
            <person name="Segarra C."/>
            <person name="Singh R.S."/>
            <person name="Sirot L."/>
            <person name="Sirota M."/>
            <person name="Sisneros N.B."/>
            <person name="Smith C.D."/>
            <person name="Smith T.F."/>
            <person name="Spieth J."/>
            <person name="Stage D.E."/>
            <person name="Stark A."/>
            <person name="Stephan W."/>
            <person name="Strausberg R.L."/>
            <person name="Strempel S."/>
            <person name="Sturgill D."/>
            <person name="Sutton G."/>
            <person name="Sutton G.G."/>
            <person name="Tao W."/>
            <person name="Teichmann S."/>
            <person name="Tobari Y.N."/>
            <person name="Tomimura Y."/>
            <person name="Tsolas J.M."/>
            <person name="Valente V.L."/>
            <person name="Venter E."/>
            <person name="Venter J.C."/>
            <person name="Vicario S."/>
            <person name="Vieira F.G."/>
            <person name="Vilella A.J."/>
            <person name="Villasante A."/>
            <person name="Walenz B."/>
            <person name="Wang J."/>
            <person name="Wasserman M."/>
            <person name="Watts T."/>
            <person name="Wilson D."/>
            <person name="Wilson R.K."/>
            <person name="Wing R.A."/>
            <person name="Wolfner M.F."/>
            <person name="Wong A."/>
            <person name="Wong G.K."/>
            <person name="Wu C.I."/>
            <person name="Wu G."/>
            <person name="Yamamoto D."/>
            <person name="Yang H.P."/>
            <person name="Yang S.P."/>
            <person name="Yorke J.A."/>
            <person name="Yoshida K."/>
            <person name="Zdobnov E."/>
            <person name="Zhang P."/>
            <person name="Zhang Y."/>
            <person name="Zimin A.V."/>
            <person name="Baldwin J."/>
            <person name="Abdouelleil A."/>
            <person name="Abdulkadir J."/>
            <person name="Abebe A."/>
            <person name="Abera B."/>
            <person name="Abreu J."/>
            <person name="Acer S.C."/>
            <person name="Aftuck L."/>
            <person name="Alexander A."/>
            <person name="An P."/>
            <person name="Anderson E."/>
            <person name="Anderson S."/>
            <person name="Arachi H."/>
            <person name="Azer M."/>
            <person name="Bachantsang P."/>
            <person name="Barry A."/>
            <person name="Bayul T."/>
            <person name="Berlin A."/>
            <person name="Bessette D."/>
            <person name="Bloom T."/>
            <person name="Blye J."/>
            <person name="Boguslavskiy L."/>
            <person name="Bonnet C."/>
            <person name="Boukhgalter B."/>
            <person name="Bourzgui I."/>
            <person name="Brown A."/>
            <person name="Cahill P."/>
            <person name="Channer S."/>
            <person name="Cheshatsang Y."/>
            <person name="Chuda L."/>
            <person name="Citroen M."/>
            <person name="Collymore A."/>
            <person name="Cooke P."/>
            <person name="Costello M."/>
            <person name="D'Aco K."/>
            <person name="Daza R."/>
            <person name="De Haan G."/>
            <person name="DeGray S."/>
            <person name="DeMaso C."/>
            <person name="Dhargay N."/>
            <person name="Dooley K."/>
            <person name="Dooley E."/>
            <person name="Doricent M."/>
            <person name="Dorje P."/>
            <person name="Dorjee K."/>
            <person name="Dupes A."/>
            <person name="Elong R."/>
            <person name="Falk J."/>
            <person name="Farina A."/>
            <person name="Faro S."/>
            <person name="Ferguson D."/>
            <person name="Fisher S."/>
            <person name="Foley C.D."/>
            <person name="Franke A."/>
            <person name="Friedrich D."/>
            <person name="Gadbois L."/>
            <person name="Gearin G."/>
            <person name="Gearin C.R."/>
            <person name="Giannoukos G."/>
            <person name="Goode T."/>
            <person name="Graham J."/>
            <person name="Grandbois E."/>
            <person name="Grewal S."/>
            <person name="Gyaltsen K."/>
            <person name="Hafez N."/>
            <person name="Hagos B."/>
            <person name="Hall J."/>
            <person name="Henson C."/>
            <person name="Hollinger A."/>
            <person name="Honan T."/>
            <person name="Huard M.D."/>
            <person name="Hughes L."/>
            <person name="Hurhula B."/>
            <person name="Husby M.E."/>
            <person name="Kamat A."/>
            <person name="Kanga B."/>
            <person name="Kashin S."/>
            <person name="Khazanovich D."/>
            <person name="Kisner P."/>
            <person name="Lance K."/>
            <person name="Lara M."/>
            <person name="Lee W."/>
            <person name="Lennon N."/>
            <person name="Letendre F."/>
            <person name="LeVine R."/>
            <person name="Lipovsky A."/>
            <person name="Liu X."/>
            <person name="Liu J."/>
            <person name="Liu S."/>
            <person name="Lokyitsang T."/>
            <person name="Lokyitsang Y."/>
            <person name="Lubonja R."/>
            <person name="Lui A."/>
            <person name="MacDonald P."/>
            <person name="Magnisalis V."/>
            <person name="Maru K."/>
            <person name="Matthews C."/>
            <person name="McCusker W."/>
            <person name="McDonough S."/>
            <person name="Mehta T."/>
            <person name="Meldrim J."/>
            <person name="Meneus L."/>
            <person name="Mihai O."/>
            <person name="Mihalev A."/>
            <person name="Mihova T."/>
            <person name="Mittelman R."/>
            <person name="Mlenga V."/>
            <person name="Montmayeur A."/>
            <person name="Mulrain L."/>
            <person name="Navidi A."/>
            <person name="Naylor J."/>
            <person name="Negash T."/>
            <person name="Nguyen T."/>
            <person name="Nguyen N."/>
            <person name="Nicol R."/>
            <person name="Norbu C."/>
            <person name="Norbu N."/>
            <person name="Novod N."/>
            <person name="O'Neill B."/>
            <person name="Osman S."/>
            <person name="Markiewicz E."/>
            <person name="Oyono O.L."/>
            <person name="Patti C."/>
            <person name="Phunkhang P."/>
            <person name="Pierre F."/>
            <person name="Priest M."/>
            <person name="Raghuraman S."/>
            <person name="Rege F."/>
            <person name="Reyes R."/>
            <person name="Rise C."/>
            <person name="Rogov P."/>
            <person name="Ross K."/>
            <person name="Ryan E."/>
            <person name="Settipalli S."/>
            <person name="Shea T."/>
            <person name="Sherpa N."/>
            <person name="Shi L."/>
            <person name="Shih D."/>
            <person name="Sparrow T."/>
            <person name="Spaulding J."/>
            <person name="Stalker J."/>
            <person name="Stange-Thomann N."/>
            <person name="Stavropoulos S."/>
            <person name="Stone C."/>
            <person name="Strader C."/>
            <person name="Tesfaye S."/>
            <person name="Thomson T."/>
            <person name="Thoulutsang Y."/>
            <person name="Thoulutsang D."/>
            <person name="Topham K."/>
            <person name="Topping I."/>
            <person name="Tsamla T."/>
            <person name="Vassiliev H."/>
            <person name="Vo A."/>
            <person name="Wangchuk T."/>
            <person name="Wangdi T."/>
            <person name="Weiand M."/>
            <person name="Wilkinson J."/>
            <person name="Wilson A."/>
            <person name="Yadav S."/>
            <person name="Young G."/>
            <person name="Yu Q."/>
            <person name="Zembek L."/>
            <person name="Zhong D."/>
            <person name="Zimmer A."/>
            <person name="Zwirko Z."/>
            <person name="Jaffe D.B."/>
            <person name="Alvarez P."/>
            <person name="Brockman W."/>
            <person name="Butler J."/>
            <person name="Chin C."/>
            <person name="Gnerre S."/>
            <person name="Grabherr M."/>
            <person name="Kleber M."/>
            <person name="Mauceli E."/>
            <person name="MacCallum I."/>
        </authorList>
    </citation>
    <scope>NUCLEOTIDE SEQUENCE [LARGE SCALE GENOMIC DNA]</scope>
    <source>
        <strain evidence="8">Tucson 14030-0811.24</strain>
    </source>
</reference>
<sequence length="553" mass="62643">MDFDEILAKCGDNHRDQYLLLALYGYITFVTSRHYYSQSMIGFIPDHWCYHEHLENRTFDEIKAIYSQFENPSCTRLDAIDLVSGNVTISDKKCDRWIYDYDFDFVSINAEFNWVCDAALKGRVGQSLFFVGSMFGTFFFGLLGDRIGRIKTLILANWCGFLGDFATIFAQDLTTYSASRFVSGLASEANLYLMFLLVLEYISPLLRDTGLNTVLGIFYCLGMISASWQARFVGDWRSYMMWTAFPSLLVTILYVLIQESAQWLITRNDIDGAIVRLQRVAEFNRRQVSEEDFDNFRKHCSLTSGDTESKEVVHKQAGLFDALKTPRLRKTAIEVIIIYMIVTLCYNTIARNVEGVGISPFIMFTLNALTLPPSGLVQAQLQKRFGRKFTLVSSMVVLKIFAVVYGTVLSIWKQPNIILLVCLLLTSRFGISVATGATMQFSTELIPTCVRSQVLAVATIAGAAASFLSPYIQYLDTYIQAGPAIILFVLFIVCTWLGLRLPETSNKKLPISLADGEQFGAGEKMFDFLRRRRSKKADKVDENVETQEKLMPE</sequence>
<dbReference type="GO" id="GO:0022857">
    <property type="term" value="F:transmembrane transporter activity"/>
    <property type="evidence" value="ECO:0007669"/>
    <property type="project" value="InterPro"/>
</dbReference>
<feature type="transmembrane region" description="Helical" evidence="5">
    <location>
        <begin position="214"/>
        <end position="233"/>
    </location>
</feature>
<evidence type="ECO:0000256" key="4">
    <source>
        <dbReference type="ARBA" id="ARBA00023136"/>
    </source>
</evidence>
<keyword evidence="8" id="KW-1185">Reference proteome</keyword>
<feature type="transmembrane region" description="Helical" evidence="5">
    <location>
        <begin position="181"/>
        <end position="202"/>
    </location>
</feature>
<evidence type="ECO:0000256" key="1">
    <source>
        <dbReference type="ARBA" id="ARBA00004141"/>
    </source>
</evidence>
<evidence type="ECO:0000259" key="6">
    <source>
        <dbReference type="PROSITE" id="PS50850"/>
    </source>
</evidence>
<dbReference type="Proteomes" id="UP000007798">
    <property type="component" value="Unassembled WGS sequence"/>
</dbReference>
<proteinExistence type="predicted"/>
<evidence type="ECO:0000256" key="2">
    <source>
        <dbReference type="ARBA" id="ARBA00022692"/>
    </source>
</evidence>
<dbReference type="OrthoDB" id="6884957at2759"/>
<feature type="transmembrane region" description="Helical" evidence="5">
    <location>
        <begin position="332"/>
        <end position="350"/>
    </location>
</feature>